<dbReference type="RefSeq" id="WP_091337122.1">
    <property type="nucleotide sequence ID" value="NZ_FMHV01000002.1"/>
</dbReference>
<dbReference type="Pfam" id="PF20254">
    <property type="entry name" value="DMFA2_C"/>
    <property type="match status" value="1"/>
</dbReference>
<organism evidence="4 5">
    <name type="scientific">Micromonospora rhizosphaerae</name>
    <dbReference type="NCBI Taxonomy" id="568872"/>
    <lineage>
        <taxon>Bacteria</taxon>
        <taxon>Bacillati</taxon>
        <taxon>Actinomycetota</taxon>
        <taxon>Actinomycetes</taxon>
        <taxon>Micromonosporales</taxon>
        <taxon>Micromonosporaceae</taxon>
        <taxon>Micromonospora</taxon>
    </lineage>
</organism>
<dbReference type="AlphaFoldDB" id="A0A1C6RHI1"/>
<dbReference type="EMBL" id="FMHV01000002">
    <property type="protein sequence ID" value="SCL16564.1"/>
    <property type="molecule type" value="Genomic_DNA"/>
</dbReference>
<evidence type="ECO:0000259" key="3">
    <source>
        <dbReference type="Pfam" id="PF20254"/>
    </source>
</evidence>
<dbReference type="InterPro" id="IPR046540">
    <property type="entry name" value="DMFA2_C"/>
</dbReference>
<evidence type="ECO:0000256" key="2">
    <source>
        <dbReference type="SAM" id="SignalP"/>
    </source>
</evidence>
<accession>A0A1C6RHI1</accession>
<name>A0A1C6RHI1_9ACTN</name>
<feature type="domain" description="N,N-dimethylformamidase beta subunit-like C-terminal" evidence="3">
    <location>
        <begin position="102"/>
        <end position="474"/>
    </location>
</feature>
<evidence type="ECO:0000313" key="5">
    <source>
        <dbReference type="Proteomes" id="UP000199413"/>
    </source>
</evidence>
<keyword evidence="2" id="KW-0732">Signal</keyword>
<evidence type="ECO:0000256" key="1">
    <source>
        <dbReference type="SAM" id="MobiDB-lite"/>
    </source>
</evidence>
<gene>
    <name evidence="4" type="ORF">GA0070624_1049</name>
</gene>
<feature type="compositionally biased region" description="Low complexity" evidence="1">
    <location>
        <begin position="494"/>
        <end position="511"/>
    </location>
</feature>
<feature type="chain" id="PRO_5038829140" description="N,N-dimethylformamidase beta subunit-like C-terminal domain-containing protein" evidence="2">
    <location>
        <begin position="20"/>
        <end position="511"/>
    </location>
</feature>
<proteinExistence type="predicted"/>
<feature type="signal peptide" evidence="2">
    <location>
        <begin position="1"/>
        <end position="19"/>
    </location>
</feature>
<dbReference type="OrthoDB" id="505641at2"/>
<protein>
    <recommendedName>
        <fullName evidence="3">N,N-dimethylformamidase beta subunit-like C-terminal domain-containing protein</fullName>
    </recommendedName>
</protein>
<reference evidence="5" key="1">
    <citation type="submission" date="2016-06" db="EMBL/GenBank/DDBJ databases">
        <authorList>
            <person name="Varghese N."/>
            <person name="Submissions Spin"/>
        </authorList>
    </citation>
    <scope>NUCLEOTIDE SEQUENCE [LARGE SCALE GENOMIC DNA]</scope>
    <source>
        <strain evidence="5">DSM 45431</strain>
    </source>
</reference>
<dbReference type="Proteomes" id="UP000199413">
    <property type="component" value="Unassembled WGS sequence"/>
</dbReference>
<feature type="region of interest" description="Disordered" evidence="1">
    <location>
        <begin position="492"/>
        <end position="511"/>
    </location>
</feature>
<evidence type="ECO:0000313" key="4">
    <source>
        <dbReference type="EMBL" id="SCL16564.1"/>
    </source>
</evidence>
<keyword evidence="5" id="KW-1185">Reference proteome</keyword>
<sequence length="511" mass="55259">MFRLRRRWALGLLAGGASAVALGTTEPALGEHHAGRLARREPPPVELENQAVGEPWWPPQDARRNADDRHRQIQGYASATSVAPGETIDFHVAVNPAGRYRISVHRLGWYGGAGARTLVTSPEFDGVPQPVPAADPATGTIACRWPVSWTLRVPEDWTSGLYQAVFTSADGWRACTPFVVRDDRRAAALCVVLPVTTWQAYNQWPMDGRTGKSLYNGFGSNRRRDPRVRALEVSFDRPYADAGIPIQLTRDHDAIQWLERNGYDVSYATSFDLHSGRLDPTHHRGLVFAGHDEYWSLAMRRAAERAVAAGTSLAFLGANSVYWHIRVRPAADGRPERVVACAKTMPDPGQDAAGPTVKWRSLGPAEQALLGVQYNGIVGAPQPLVVRAADHWFWAGAGVADGDRIPGVVGGEADGVNPGGPRPATAKSAVLSASPYRTREGGQQVQNAHLYETPQGGLVFATGTLCWTMALNRPGHRDDRIERATANLLDRMTGRSQGSAGRPGPGPAAQG</sequence>
<dbReference type="STRING" id="568872.GA0070624_1049"/>